<dbReference type="RefSeq" id="WP_150187573.1">
    <property type="nucleotide sequence ID" value="NZ_CP029191.1"/>
</dbReference>
<name>A0A5P2CS73_STRVZ</name>
<evidence type="ECO:0000313" key="2">
    <source>
        <dbReference type="EMBL" id="QES45263.1"/>
    </source>
</evidence>
<reference evidence="2 3" key="1">
    <citation type="submission" date="2018-05" db="EMBL/GenBank/DDBJ databases">
        <title>Streptomyces venezuelae.</title>
        <authorList>
            <person name="Kim W."/>
            <person name="Lee N."/>
            <person name="Cho B.-K."/>
        </authorList>
    </citation>
    <scope>NUCLEOTIDE SEQUENCE [LARGE SCALE GENOMIC DNA]</scope>
    <source>
        <strain evidence="2 3">ATCC 14585</strain>
    </source>
</reference>
<feature type="compositionally biased region" description="Pro residues" evidence="1">
    <location>
        <begin position="51"/>
        <end position="61"/>
    </location>
</feature>
<dbReference type="EMBL" id="CP029191">
    <property type="protein sequence ID" value="QES45263.1"/>
    <property type="molecule type" value="Genomic_DNA"/>
</dbReference>
<evidence type="ECO:0000313" key="3">
    <source>
        <dbReference type="Proteomes" id="UP000324015"/>
    </source>
</evidence>
<dbReference type="Proteomes" id="UP000324015">
    <property type="component" value="Chromosome"/>
</dbReference>
<accession>A0A5P2CS73</accession>
<dbReference type="AlphaFoldDB" id="A0A5P2CS73"/>
<sequence length="75" mass="8399">MKIDRHIWRTENNDLVWHGHPDAAFLEHPAGDDVADSILKRHGLLKKPDPAPEPEPAPKAAPQPASKMSRPPRNK</sequence>
<evidence type="ECO:0000256" key="1">
    <source>
        <dbReference type="SAM" id="MobiDB-lite"/>
    </source>
</evidence>
<feature type="region of interest" description="Disordered" evidence="1">
    <location>
        <begin position="41"/>
        <end position="75"/>
    </location>
</feature>
<organism evidence="2 3">
    <name type="scientific">Streptomyces venezuelae</name>
    <dbReference type="NCBI Taxonomy" id="54571"/>
    <lineage>
        <taxon>Bacteria</taxon>
        <taxon>Bacillati</taxon>
        <taxon>Actinomycetota</taxon>
        <taxon>Actinomycetes</taxon>
        <taxon>Kitasatosporales</taxon>
        <taxon>Streptomycetaceae</taxon>
        <taxon>Streptomyces</taxon>
    </lineage>
</organism>
<proteinExistence type="predicted"/>
<gene>
    <name evidence="2" type="ORF">DEJ49_33535</name>
</gene>
<protein>
    <submittedName>
        <fullName evidence="2">Uncharacterized protein</fullName>
    </submittedName>
</protein>